<dbReference type="GO" id="GO:0003677">
    <property type="term" value="F:DNA binding"/>
    <property type="evidence" value="ECO:0007669"/>
    <property type="project" value="InterPro"/>
</dbReference>
<gene>
    <name evidence="2" type="ORF">C7459_11782</name>
</gene>
<dbReference type="Pfam" id="PF01381">
    <property type="entry name" value="HTH_3"/>
    <property type="match status" value="1"/>
</dbReference>
<accession>A0A316D4T5</accession>
<feature type="domain" description="HTH cro/C1-type" evidence="1">
    <location>
        <begin position="21"/>
        <end position="41"/>
    </location>
</feature>
<proteinExistence type="predicted"/>
<dbReference type="RefSeq" id="WP_109690644.1">
    <property type="nucleotide sequence ID" value="NZ_QGGL01000017.1"/>
</dbReference>
<evidence type="ECO:0000313" key="3">
    <source>
        <dbReference type="Proteomes" id="UP000245634"/>
    </source>
</evidence>
<evidence type="ECO:0000259" key="1">
    <source>
        <dbReference type="PROSITE" id="PS50943"/>
    </source>
</evidence>
<dbReference type="SUPFAM" id="SSF47413">
    <property type="entry name" value="lambda repressor-like DNA-binding domains"/>
    <property type="match status" value="1"/>
</dbReference>
<protein>
    <submittedName>
        <fullName evidence="2">Helix-turn-helix protein</fullName>
    </submittedName>
</protein>
<dbReference type="InterPro" id="IPR010982">
    <property type="entry name" value="Lambda_DNA-bd_dom_sf"/>
</dbReference>
<dbReference type="OrthoDB" id="7568952at2"/>
<organism evidence="2 3">
    <name type="scientific">Tumebacillus permanentifrigoris</name>
    <dbReference type="NCBI Taxonomy" id="378543"/>
    <lineage>
        <taxon>Bacteria</taxon>
        <taxon>Bacillati</taxon>
        <taxon>Bacillota</taxon>
        <taxon>Bacilli</taxon>
        <taxon>Bacillales</taxon>
        <taxon>Alicyclobacillaceae</taxon>
        <taxon>Tumebacillus</taxon>
    </lineage>
</organism>
<dbReference type="PROSITE" id="PS50943">
    <property type="entry name" value="HTH_CROC1"/>
    <property type="match status" value="1"/>
</dbReference>
<keyword evidence="3" id="KW-1185">Reference proteome</keyword>
<comment type="caution">
    <text evidence="2">The sequence shown here is derived from an EMBL/GenBank/DDBJ whole genome shotgun (WGS) entry which is preliminary data.</text>
</comment>
<dbReference type="Proteomes" id="UP000245634">
    <property type="component" value="Unassembled WGS sequence"/>
</dbReference>
<evidence type="ECO:0000313" key="2">
    <source>
        <dbReference type="EMBL" id="PWK07483.1"/>
    </source>
</evidence>
<dbReference type="Gene3D" id="1.10.260.40">
    <property type="entry name" value="lambda repressor-like DNA-binding domains"/>
    <property type="match status" value="1"/>
</dbReference>
<name>A0A316D4T5_9BACL</name>
<sequence>MAWFGLGKNRSALGRFLDTSGITQQEVSKKSGVPHSTISEWCDGSKRTRPIRRTALKVLRAIKELTGEAKEYEDFWA</sequence>
<dbReference type="EMBL" id="QGGL01000017">
    <property type="protein sequence ID" value="PWK07483.1"/>
    <property type="molecule type" value="Genomic_DNA"/>
</dbReference>
<dbReference type="InterPro" id="IPR001387">
    <property type="entry name" value="Cro/C1-type_HTH"/>
</dbReference>
<dbReference type="AlphaFoldDB" id="A0A316D4T5"/>
<reference evidence="2 3" key="1">
    <citation type="submission" date="2018-05" db="EMBL/GenBank/DDBJ databases">
        <title>Genomic Encyclopedia of Type Strains, Phase IV (KMG-IV): sequencing the most valuable type-strain genomes for metagenomic binning, comparative biology and taxonomic classification.</title>
        <authorList>
            <person name="Goeker M."/>
        </authorList>
    </citation>
    <scope>NUCLEOTIDE SEQUENCE [LARGE SCALE GENOMIC DNA]</scope>
    <source>
        <strain evidence="2 3">DSM 18773</strain>
    </source>
</reference>